<dbReference type="PANTHER" id="PTHR43214:SF40">
    <property type="entry name" value="TRANSCRIPTIONAL REGULATORY PROTEIN LNRK"/>
    <property type="match status" value="1"/>
</dbReference>
<dbReference type="GO" id="GO:0003677">
    <property type="term" value="F:DNA binding"/>
    <property type="evidence" value="ECO:0007669"/>
    <property type="project" value="UniProtKB-KW"/>
</dbReference>
<evidence type="ECO:0000256" key="5">
    <source>
        <dbReference type="ARBA" id="ARBA00023163"/>
    </source>
</evidence>
<evidence type="ECO:0000256" key="3">
    <source>
        <dbReference type="ARBA" id="ARBA00023015"/>
    </source>
</evidence>
<keyword evidence="11" id="KW-1185">Reference proteome</keyword>
<dbReference type="PANTHER" id="PTHR43214">
    <property type="entry name" value="TWO-COMPONENT RESPONSE REGULATOR"/>
    <property type="match status" value="1"/>
</dbReference>
<dbReference type="InterPro" id="IPR016032">
    <property type="entry name" value="Sig_transdc_resp-reg_C-effctor"/>
</dbReference>
<keyword evidence="4" id="KW-0238">DNA-binding</keyword>
<feature type="modified residue" description="4-aspartylphosphate" evidence="7">
    <location>
        <position position="53"/>
    </location>
</feature>
<comment type="function">
    <text evidence="6">May play the central regulatory role in sporulation. It may be an element of the effector pathway responsible for the activation of sporulation genes in response to nutritional stress. Spo0A may act in concert with spo0H (a sigma factor) to control the expression of some genes that are critical to the sporulation process.</text>
</comment>
<dbReference type="OrthoDB" id="9779069at2"/>
<dbReference type="PROSITE" id="PS50110">
    <property type="entry name" value="RESPONSE_REGULATORY"/>
    <property type="match status" value="1"/>
</dbReference>
<proteinExistence type="predicted"/>
<evidence type="ECO:0000256" key="7">
    <source>
        <dbReference type="PROSITE-ProRule" id="PRU00169"/>
    </source>
</evidence>
<evidence type="ECO:0000313" key="11">
    <source>
        <dbReference type="Proteomes" id="UP000253490"/>
    </source>
</evidence>
<dbReference type="SMART" id="SM00448">
    <property type="entry name" value="REC"/>
    <property type="match status" value="1"/>
</dbReference>
<dbReference type="PRINTS" id="PR00038">
    <property type="entry name" value="HTHLUXR"/>
</dbReference>
<dbReference type="CDD" id="cd06170">
    <property type="entry name" value="LuxR_C_like"/>
    <property type="match status" value="1"/>
</dbReference>
<dbReference type="SMART" id="SM00421">
    <property type="entry name" value="HTH_LUXR"/>
    <property type="match status" value="1"/>
</dbReference>
<dbReference type="GO" id="GO:0006355">
    <property type="term" value="P:regulation of DNA-templated transcription"/>
    <property type="evidence" value="ECO:0007669"/>
    <property type="project" value="InterPro"/>
</dbReference>
<evidence type="ECO:0000313" key="10">
    <source>
        <dbReference type="EMBL" id="RBP57939.1"/>
    </source>
</evidence>
<dbReference type="InterPro" id="IPR001789">
    <property type="entry name" value="Sig_transdc_resp-reg_receiver"/>
</dbReference>
<reference evidence="10 11" key="1">
    <citation type="submission" date="2018-06" db="EMBL/GenBank/DDBJ databases">
        <title>Genomic Encyclopedia of Type Strains, Phase IV (KMG-IV): sequencing the most valuable type-strain genomes for metagenomic binning, comparative biology and taxonomic classification.</title>
        <authorList>
            <person name="Goeker M."/>
        </authorList>
    </citation>
    <scope>NUCLEOTIDE SEQUENCE [LARGE SCALE GENOMIC DNA]</scope>
    <source>
        <strain evidence="10 11">DSM 22112</strain>
    </source>
</reference>
<evidence type="ECO:0000256" key="2">
    <source>
        <dbReference type="ARBA" id="ARBA00022553"/>
    </source>
</evidence>
<dbReference type="Gene3D" id="3.40.50.2300">
    <property type="match status" value="1"/>
</dbReference>
<keyword evidence="3" id="KW-0805">Transcription regulation</keyword>
<evidence type="ECO:0000256" key="4">
    <source>
        <dbReference type="ARBA" id="ARBA00023125"/>
    </source>
</evidence>
<dbReference type="PROSITE" id="PS50043">
    <property type="entry name" value="HTH_LUXR_2"/>
    <property type="match status" value="1"/>
</dbReference>
<sequence>MKVLVIDDDQIVCSSLKMIINQDPSIDVIATANDGNEAIDLYFTYLPDVLLMDIRMNQMSGIDAGEYILLKEPRAKILFLTTFLDDEYIIKALNMGAKGYLVKQDFESIIPSIKAVYAGQNVFGNEIITKLPHLIHYEEKDIYSNLDITEKEFNIITYISEGFSNKEIADTLYLSEGTVRNYISIILEKLQLRDRTQIAVDYYKRKHR</sequence>
<protein>
    <recommendedName>
        <fullName evidence="1">Stage 0 sporulation protein A homolog</fullName>
    </recommendedName>
</protein>
<dbReference type="InterPro" id="IPR039420">
    <property type="entry name" value="WalR-like"/>
</dbReference>
<evidence type="ECO:0000259" key="9">
    <source>
        <dbReference type="PROSITE" id="PS50110"/>
    </source>
</evidence>
<dbReference type="CDD" id="cd17535">
    <property type="entry name" value="REC_NarL-like"/>
    <property type="match status" value="1"/>
</dbReference>
<comment type="caution">
    <text evidence="10">The sequence shown here is derived from an EMBL/GenBank/DDBJ whole genome shotgun (WGS) entry which is preliminary data.</text>
</comment>
<feature type="domain" description="HTH luxR-type" evidence="8">
    <location>
        <begin position="141"/>
        <end position="207"/>
    </location>
</feature>
<accession>A0A366HWX8</accession>
<dbReference type="SUPFAM" id="SSF52172">
    <property type="entry name" value="CheY-like"/>
    <property type="match status" value="1"/>
</dbReference>
<keyword evidence="5" id="KW-0804">Transcription</keyword>
<gene>
    <name evidence="10" type="ORF">DES36_12610</name>
</gene>
<dbReference type="Pfam" id="PF00072">
    <property type="entry name" value="Response_reg"/>
    <property type="match status" value="1"/>
</dbReference>
<evidence type="ECO:0000256" key="1">
    <source>
        <dbReference type="ARBA" id="ARBA00018672"/>
    </source>
</evidence>
<keyword evidence="2 7" id="KW-0597">Phosphoprotein</keyword>
<dbReference type="EMBL" id="QNRX01000026">
    <property type="protein sequence ID" value="RBP57939.1"/>
    <property type="molecule type" value="Genomic_DNA"/>
</dbReference>
<evidence type="ECO:0000256" key="6">
    <source>
        <dbReference type="ARBA" id="ARBA00024867"/>
    </source>
</evidence>
<evidence type="ECO:0000259" key="8">
    <source>
        <dbReference type="PROSITE" id="PS50043"/>
    </source>
</evidence>
<dbReference type="RefSeq" id="WP_113921791.1">
    <property type="nucleotide sequence ID" value="NZ_QNRX01000026.1"/>
</dbReference>
<dbReference type="InterPro" id="IPR011006">
    <property type="entry name" value="CheY-like_superfamily"/>
</dbReference>
<name>A0A366HWX8_9FIRM</name>
<dbReference type="InterPro" id="IPR000792">
    <property type="entry name" value="Tscrpt_reg_LuxR_C"/>
</dbReference>
<dbReference type="GO" id="GO:0000160">
    <property type="term" value="P:phosphorelay signal transduction system"/>
    <property type="evidence" value="ECO:0007669"/>
    <property type="project" value="InterPro"/>
</dbReference>
<dbReference type="InterPro" id="IPR058245">
    <property type="entry name" value="NreC/VraR/RcsB-like_REC"/>
</dbReference>
<dbReference type="SUPFAM" id="SSF46894">
    <property type="entry name" value="C-terminal effector domain of the bipartite response regulators"/>
    <property type="match status" value="1"/>
</dbReference>
<feature type="domain" description="Response regulatory" evidence="9">
    <location>
        <begin position="2"/>
        <end position="118"/>
    </location>
</feature>
<dbReference type="Pfam" id="PF00196">
    <property type="entry name" value="GerE"/>
    <property type="match status" value="1"/>
</dbReference>
<dbReference type="Proteomes" id="UP000253490">
    <property type="component" value="Unassembled WGS sequence"/>
</dbReference>
<dbReference type="AlphaFoldDB" id="A0A366HWX8"/>
<organism evidence="10 11">
    <name type="scientific">Alkalibaculum bacchi</name>
    <dbReference type="NCBI Taxonomy" id="645887"/>
    <lineage>
        <taxon>Bacteria</taxon>
        <taxon>Bacillati</taxon>
        <taxon>Bacillota</taxon>
        <taxon>Clostridia</taxon>
        <taxon>Eubacteriales</taxon>
        <taxon>Eubacteriaceae</taxon>
        <taxon>Alkalibaculum</taxon>
    </lineage>
</organism>